<evidence type="ECO:0000259" key="2">
    <source>
        <dbReference type="Pfam" id="PF23631"/>
    </source>
</evidence>
<proteinExistence type="predicted"/>
<dbReference type="Proteomes" id="UP000567179">
    <property type="component" value="Unassembled WGS sequence"/>
</dbReference>
<dbReference type="Pfam" id="PF23631">
    <property type="entry name" value="DUF7143"/>
    <property type="match status" value="1"/>
</dbReference>
<name>A0A8H5B9D4_9AGAR</name>
<comment type="caution">
    <text evidence="3">The sequence shown here is derived from an EMBL/GenBank/DDBJ whole genome shotgun (WGS) entry which is preliminary data.</text>
</comment>
<organism evidence="3 4">
    <name type="scientific">Psilocybe cf. subviscida</name>
    <dbReference type="NCBI Taxonomy" id="2480587"/>
    <lineage>
        <taxon>Eukaryota</taxon>
        <taxon>Fungi</taxon>
        <taxon>Dikarya</taxon>
        <taxon>Basidiomycota</taxon>
        <taxon>Agaricomycotina</taxon>
        <taxon>Agaricomycetes</taxon>
        <taxon>Agaricomycetidae</taxon>
        <taxon>Agaricales</taxon>
        <taxon>Agaricineae</taxon>
        <taxon>Strophariaceae</taxon>
        <taxon>Psilocybe</taxon>
    </lineage>
</organism>
<feature type="domain" description="DUF7143" evidence="2">
    <location>
        <begin position="35"/>
        <end position="195"/>
    </location>
</feature>
<evidence type="ECO:0000313" key="3">
    <source>
        <dbReference type="EMBL" id="KAF5319174.1"/>
    </source>
</evidence>
<keyword evidence="1" id="KW-0732">Signal</keyword>
<protein>
    <recommendedName>
        <fullName evidence="2">DUF7143 domain-containing protein</fullName>
    </recommendedName>
</protein>
<dbReference type="PANTHER" id="PTHR37592">
    <property type="match status" value="1"/>
</dbReference>
<evidence type="ECO:0000313" key="4">
    <source>
        <dbReference type="Proteomes" id="UP000567179"/>
    </source>
</evidence>
<gene>
    <name evidence="3" type="ORF">D9619_008832</name>
</gene>
<feature type="chain" id="PRO_5034032138" description="DUF7143 domain-containing protein" evidence="1">
    <location>
        <begin position="21"/>
        <end position="196"/>
    </location>
</feature>
<dbReference type="InterPro" id="IPR055567">
    <property type="entry name" value="DUF7143"/>
</dbReference>
<evidence type="ECO:0000256" key="1">
    <source>
        <dbReference type="SAM" id="SignalP"/>
    </source>
</evidence>
<dbReference type="OrthoDB" id="2497581at2759"/>
<accession>A0A8H5B9D4</accession>
<dbReference type="AlphaFoldDB" id="A0A8H5B9D4"/>
<feature type="signal peptide" evidence="1">
    <location>
        <begin position="1"/>
        <end position="20"/>
    </location>
</feature>
<reference evidence="3 4" key="1">
    <citation type="journal article" date="2020" name="ISME J.">
        <title>Uncovering the hidden diversity of litter-decomposition mechanisms in mushroom-forming fungi.</title>
        <authorList>
            <person name="Floudas D."/>
            <person name="Bentzer J."/>
            <person name="Ahren D."/>
            <person name="Johansson T."/>
            <person name="Persson P."/>
            <person name="Tunlid A."/>
        </authorList>
    </citation>
    <scope>NUCLEOTIDE SEQUENCE [LARGE SCALE GENOMIC DNA]</scope>
    <source>
        <strain evidence="3 4">CBS 101986</strain>
    </source>
</reference>
<dbReference type="EMBL" id="JAACJJ010000029">
    <property type="protein sequence ID" value="KAF5319174.1"/>
    <property type="molecule type" value="Genomic_DNA"/>
</dbReference>
<keyword evidence="4" id="KW-1185">Reference proteome</keyword>
<sequence>MRFSATSLIALLAVTSGALSAPLTAIKRQATACFVNGRTALPAEVADGIPALAKVVTCTAGTSVAGVPNVVSGGIDFKSIDFQKSSKSPLGFALQTFTTPADPAQANLARLQSQLNVYLAVEAGLRSNSGTSSSLLSRVKSAKFFIQFQIARVRTAQGAKLGVADTVEHQLGKVLKNAVGATASENAQVNALAKVL</sequence>
<dbReference type="PANTHER" id="PTHR37592:SF1">
    <property type="match status" value="1"/>
</dbReference>